<evidence type="ECO:0000259" key="2">
    <source>
        <dbReference type="Pfam" id="PF08281"/>
    </source>
</evidence>
<dbReference type="InterPro" id="IPR013249">
    <property type="entry name" value="RNA_pol_sigma70_r4_t2"/>
</dbReference>
<gene>
    <name evidence="4" type="ordered locus">Varpa_4138</name>
</gene>
<dbReference type="RefSeq" id="WP_013542520.1">
    <property type="nucleotide sequence ID" value="NC_014931.1"/>
</dbReference>
<dbReference type="PANTHER" id="PTHR47756:SF1">
    <property type="entry name" value="BLL0085 PROTEIN"/>
    <property type="match status" value="1"/>
</dbReference>
<dbReference type="PANTHER" id="PTHR47756">
    <property type="entry name" value="BLL6612 PROTEIN-RELATED"/>
    <property type="match status" value="1"/>
</dbReference>
<dbReference type="eggNOG" id="COG4941">
    <property type="taxonomic scope" value="Bacteria"/>
</dbReference>
<reference evidence="4 5" key="2">
    <citation type="journal article" date="2013" name="Genome Announc.">
        <title>Genome of the Root-Associated Plant Growth-Promoting Bacterium Variovorax paradoxus Strain EPS.</title>
        <authorList>
            <person name="Han J.I."/>
            <person name="Spain J.C."/>
            <person name="Leadbetter J.R."/>
            <person name="Ovchinnikova G."/>
            <person name="Goodwin L.A."/>
            <person name="Han C.S."/>
            <person name="Woyke T."/>
            <person name="Davenport K.W."/>
            <person name="Orwin P.M."/>
        </authorList>
    </citation>
    <scope>NUCLEOTIDE SEQUENCE [LARGE SCALE GENOMIC DNA]</scope>
    <source>
        <strain evidence="4 5">EPS</strain>
    </source>
</reference>
<evidence type="ECO:0000259" key="3">
    <source>
        <dbReference type="Pfam" id="PF20239"/>
    </source>
</evidence>
<sequence>MTDMSWIAITLTASRPRAVAALLRYFRDLDMAEEAFQEASLRALQHWPGSGPPRDALAWLIFVGRNAALDEVRRRNLHDALPDDEAAISDLDDAEARLVEQLDHAHYRDDVLRLLFVCCHPELPLTQQIALALRIVSGLSVREIARAFLIGESAMEQRITRAKKRVASAGIPFDAPGARERGERLAAVSTTVYLLFNEGYSASGGTEHVRAALCDEAIRLARLLRELFPDDPELMGLAALLQLQHARAAARLDEEGLVVLLEDQDRGRWNRAQIGEGLALVDNALRRGQPGPYQLQAAIAAMHAQAARAADTDWAEIDRLYAVLEVLQPTPVVTLNRAVAVAKLRGPEAALAMIGPLAGPLAAYFHFHGLKGGLLMQLGRAEEARAAFADAIALARTAAEAAHIRSQLDRLAHNTATH</sequence>
<dbReference type="OrthoDB" id="9780299at2"/>
<dbReference type="InterPro" id="IPR013325">
    <property type="entry name" value="RNA_pol_sigma_r2"/>
</dbReference>
<dbReference type="EMBL" id="CP002417">
    <property type="protein sequence ID" value="ADU38308.1"/>
    <property type="molecule type" value="Genomic_DNA"/>
</dbReference>
<dbReference type="InterPro" id="IPR046531">
    <property type="entry name" value="DUF6596"/>
</dbReference>
<feature type="domain" description="RNA polymerase sigma-70 region 2" evidence="1">
    <location>
        <begin position="14"/>
        <end position="76"/>
    </location>
</feature>
<dbReference type="Gene3D" id="1.10.1740.10">
    <property type="match status" value="1"/>
</dbReference>
<evidence type="ECO:0000259" key="1">
    <source>
        <dbReference type="Pfam" id="PF04542"/>
    </source>
</evidence>
<dbReference type="GO" id="GO:0016987">
    <property type="term" value="F:sigma factor activity"/>
    <property type="evidence" value="ECO:0007669"/>
    <property type="project" value="InterPro"/>
</dbReference>
<dbReference type="SUPFAM" id="SSF88659">
    <property type="entry name" value="Sigma3 and sigma4 domains of RNA polymerase sigma factors"/>
    <property type="match status" value="1"/>
</dbReference>
<dbReference type="SUPFAM" id="SSF88946">
    <property type="entry name" value="Sigma2 domain of RNA polymerase sigma factors"/>
    <property type="match status" value="1"/>
</dbReference>
<name>E6V712_VARPE</name>
<protein>
    <submittedName>
        <fullName evidence="4">Putative RNA polymerase, sigma-24 subunit, ECF subfamily</fullName>
    </submittedName>
</protein>
<evidence type="ECO:0000313" key="4">
    <source>
        <dbReference type="EMBL" id="ADU38308.1"/>
    </source>
</evidence>
<dbReference type="AlphaFoldDB" id="E6V712"/>
<organism evidence="4 5">
    <name type="scientific">Variovorax paradoxus (strain EPS)</name>
    <dbReference type="NCBI Taxonomy" id="595537"/>
    <lineage>
        <taxon>Bacteria</taxon>
        <taxon>Pseudomonadati</taxon>
        <taxon>Pseudomonadota</taxon>
        <taxon>Betaproteobacteria</taxon>
        <taxon>Burkholderiales</taxon>
        <taxon>Comamonadaceae</taxon>
        <taxon>Variovorax</taxon>
    </lineage>
</organism>
<dbReference type="InterPro" id="IPR007627">
    <property type="entry name" value="RNA_pol_sigma70_r2"/>
</dbReference>
<dbReference type="Gene3D" id="1.10.10.10">
    <property type="entry name" value="Winged helix-like DNA-binding domain superfamily/Winged helix DNA-binding domain"/>
    <property type="match status" value="1"/>
</dbReference>
<dbReference type="InterPro" id="IPR036388">
    <property type="entry name" value="WH-like_DNA-bd_sf"/>
</dbReference>
<dbReference type="Pfam" id="PF20239">
    <property type="entry name" value="DUF6596"/>
    <property type="match status" value="1"/>
</dbReference>
<dbReference type="InterPro" id="IPR013324">
    <property type="entry name" value="RNA_pol_sigma_r3/r4-like"/>
</dbReference>
<proteinExistence type="predicted"/>
<feature type="domain" description="RNA polymerase sigma factor 70 region 4 type 2" evidence="2">
    <location>
        <begin position="115"/>
        <end position="165"/>
    </location>
</feature>
<accession>E6V712</accession>
<dbReference type="GO" id="GO:0003677">
    <property type="term" value="F:DNA binding"/>
    <property type="evidence" value="ECO:0007669"/>
    <property type="project" value="InterPro"/>
</dbReference>
<dbReference type="Pfam" id="PF04542">
    <property type="entry name" value="Sigma70_r2"/>
    <property type="match status" value="1"/>
</dbReference>
<dbReference type="Proteomes" id="UP000008917">
    <property type="component" value="Chromosome"/>
</dbReference>
<dbReference type="KEGG" id="vpe:Varpa_4138"/>
<dbReference type="STRING" id="595537.Varpa_4138"/>
<dbReference type="Pfam" id="PF08281">
    <property type="entry name" value="Sigma70_r4_2"/>
    <property type="match status" value="1"/>
</dbReference>
<feature type="domain" description="DUF6596" evidence="3">
    <location>
        <begin position="184"/>
        <end position="284"/>
    </location>
</feature>
<reference evidence="5" key="1">
    <citation type="submission" date="2010-12" db="EMBL/GenBank/DDBJ databases">
        <title>Complete sequence of Variovorax paradoxus EPS.</title>
        <authorList>
            <consortium name="US DOE Joint Genome Institute"/>
            <person name="Lucas S."/>
            <person name="Copeland A."/>
            <person name="Lapidus A."/>
            <person name="Cheng J.-F."/>
            <person name="Goodwin L."/>
            <person name="Pitluck S."/>
            <person name="Teshima H."/>
            <person name="Detter J.C."/>
            <person name="Han C."/>
            <person name="Tapia R."/>
            <person name="Land M."/>
            <person name="Hauser L."/>
            <person name="Kyrpides N."/>
            <person name="Ivanova N."/>
            <person name="Ovchinnikova G."/>
            <person name="Orwin P."/>
            <person name="Han J.-I.G."/>
            <person name="Woyke T."/>
        </authorList>
    </citation>
    <scope>NUCLEOTIDE SEQUENCE [LARGE SCALE GENOMIC DNA]</scope>
    <source>
        <strain evidence="5">EPS</strain>
    </source>
</reference>
<evidence type="ECO:0000313" key="5">
    <source>
        <dbReference type="Proteomes" id="UP000008917"/>
    </source>
</evidence>
<dbReference type="GO" id="GO:0006352">
    <property type="term" value="P:DNA-templated transcription initiation"/>
    <property type="evidence" value="ECO:0007669"/>
    <property type="project" value="InterPro"/>
</dbReference>
<dbReference type="HOGENOM" id="CLU_035311_1_0_4"/>